<dbReference type="InterPro" id="IPR001878">
    <property type="entry name" value="Znf_CCHC"/>
</dbReference>
<accession>A0A7K7Q5K4</accession>
<dbReference type="Gene3D" id="1.10.375.10">
    <property type="entry name" value="Human Immunodeficiency Virus Type 1 Capsid Protein"/>
    <property type="match status" value="1"/>
</dbReference>
<dbReference type="PANTHER" id="PTHR40389:SF3">
    <property type="entry name" value="IGE-BINDING PROTEIN"/>
    <property type="match status" value="1"/>
</dbReference>
<evidence type="ECO:0000256" key="5">
    <source>
        <dbReference type="SAM" id="MobiDB-lite"/>
    </source>
</evidence>
<evidence type="ECO:0000256" key="4">
    <source>
        <dbReference type="PROSITE-ProRule" id="PRU00047"/>
    </source>
</evidence>
<evidence type="ECO:0000256" key="2">
    <source>
        <dbReference type="ARBA" id="ARBA00022771"/>
    </source>
</evidence>
<dbReference type="Proteomes" id="UP000540071">
    <property type="component" value="Unassembled WGS sequence"/>
</dbReference>
<dbReference type="GO" id="GO:0016032">
    <property type="term" value="P:viral process"/>
    <property type="evidence" value="ECO:0007669"/>
    <property type="project" value="InterPro"/>
</dbReference>
<evidence type="ECO:0000256" key="3">
    <source>
        <dbReference type="ARBA" id="ARBA00022833"/>
    </source>
</evidence>
<keyword evidence="1" id="KW-0479">Metal-binding</keyword>
<evidence type="ECO:0000259" key="6">
    <source>
        <dbReference type="PROSITE" id="PS50158"/>
    </source>
</evidence>
<name>A0A7K7Q5K4_POEAT</name>
<comment type="caution">
    <text evidence="7">The sequence shown here is derived from an EMBL/GenBank/DDBJ whole genome shotgun (WGS) entry which is preliminary data.</text>
</comment>
<dbReference type="Pfam" id="PF00607">
    <property type="entry name" value="Gag_p24"/>
    <property type="match status" value="1"/>
</dbReference>
<gene>
    <name evidence="7" type="primary">Ervk8</name>
    <name evidence="7" type="ORF">POEATR_R01787</name>
</gene>
<dbReference type="SUPFAM" id="SSF47353">
    <property type="entry name" value="Retrovirus capsid dimerization domain-like"/>
    <property type="match status" value="1"/>
</dbReference>
<evidence type="ECO:0000313" key="7">
    <source>
        <dbReference type="EMBL" id="NWZ75085.1"/>
    </source>
</evidence>
<dbReference type="SUPFAM" id="SSF47943">
    <property type="entry name" value="Retrovirus capsid protein, N-terminal core domain"/>
    <property type="match status" value="1"/>
</dbReference>
<keyword evidence="3" id="KW-0862">Zinc</keyword>
<dbReference type="AlphaFoldDB" id="A0A7K7Q5K4"/>
<dbReference type="InterPro" id="IPR050195">
    <property type="entry name" value="Primate_lentivir_Gag_pol-like"/>
</dbReference>
<dbReference type="InterPro" id="IPR008919">
    <property type="entry name" value="Retrov_capsid_N"/>
</dbReference>
<dbReference type="PANTHER" id="PTHR40389">
    <property type="entry name" value="ENDOGENOUS RETROVIRUS GROUP K MEMBER 24 GAG POLYPROTEIN-RELATED"/>
    <property type="match status" value="1"/>
</dbReference>
<protein>
    <submittedName>
        <fullName evidence="7">GAK8 protein</fullName>
    </submittedName>
</protein>
<dbReference type="InterPro" id="IPR008916">
    <property type="entry name" value="Retrov_capsid_C"/>
</dbReference>
<dbReference type="SUPFAM" id="SSF57756">
    <property type="entry name" value="Retrovirus zinc finger-like domains"/>
    <property type="match status" value="1"/>
</dbReference>
<evidence type="ECO:0000256" key="1">
    <source>
        <dbReference type="ARBA" id="ARBA00022723"/>
    </source>
</evidence>
<dbReference type="GO" id="GO:0003676">
    <property type="term" value="F:nucleic acid binding"/>
    <property type="evidence" value="ECO:0007669"/>
    <property type="project" value="InterPro"/>
</dbReference>
<reference evidence="7 8" key="1">
    <citation type="submission" date="2019-09" db="EMBL/GenBank/DDBJ databases">
        <title>Bird 10,000 Genomes (B10K) Project - Family phase.</title>
        <authorList>
            <person name="Zhang G."/>
        </authorList>
    </citation>
    <scope>NUCLEOTIDE SEQUENCE [LARGE SCALE GENOMIC DNA]</scope>
    <source>
        <strain evidence="7">OUT-0023</strain>
        <tissue evidence="7">Blood</tissue>
    </source>
</reference>
<dbReference type="Gene3D" id="1.10.1200.30">
    <property type="match status" value="1"/>
</dbReference>
<organism evidence="7 8">
    <name type="scientific">Poecile atricapillus</name>
    <name type="common">Black-capped chickadee</name>
    <name type="synonym">Parus atricapillus</name>
    <dbReference type="NCBI Taxonomy" id="48891"/>
    <lineage>
        <taxon>Eukaryota</taxon>
        <taxon>Metazoa</taxon>
        <taxon>Chordata</taxon>
        <taxon>Craniata</taxon>
        <taxon>Vertebrata</taxon>
        <taxon>Euteleostomi</taxon>
        <taxon>Archelosauria</taxon>
        <taxon>Archosauria</taxon>
        <taxon>Dinosauria</taxon>
        <taxon>Saurischia</taxon>
        <taxon>Theropoda</taxon>
        <taxon>Coelurosauria</taxon>
        <taxon>Aves</taxon>
        <taxon>Neognathae</taxon>
        <taxon>Neoaves</taxon>
        <taxon>Telluraves</taxon>
        <taxon>Australaves</taxon>
        <taxon>Passeriformes</taxon>
        <taxon>Paridae</taxon>
        <taxon>Poecile</taxon>
    </lineage>
</organism>
<evidence type="ECO:0000313" key="8">
    <source>
        <dbReference type="Proteomes" id="UP000540071"/>
    </source>
</evidence>
<dbReference type="PROSITE" id="PS50158">
    <property type="entry name" value="ZF_CCHC"/>
    <property type="match status" value="1"/>
</dbReference>
<dbReference type="GO" id="GO:0008270">
    <property type="term" value="F:zinc ion binding"/>
    <property type="evidence" value="ECO:0007669"/>
    <property type="project" value="UniProtKB-KW"/>
</dbReference>
<dbReference type="Pfam" id="PF00098">
    <property type="entry name" value="zf-CCHC"/>
    <property type="match status" value="1"/>
</dbReference>
<keyword evidence="8" id="KW-1185">Reference proteome</keyword>
<sequence>MERQAAYDLLTCFLEKQQFKGFDLRNELPGFLAYGYAQGCFQNPHTVHELSEWRKFGDKLWEDVLNDDKTAKKLRKLLRTIYNAHLQYQAEQAAATQASAAMSKNRLLEGVSECPLPPAMNTVILAPPATATNLFVTSPTPLPTNLDSGPPPPSLMGNESVYGVESDLGEAIARERRVTWAALAWNAMQEGDQKTADTILEVACPVTFTPLQGGGMQAQITALDWKWLAQLQSTVSQFGVTSEPVRQMIDYLWGTQILLPADCRSIMKLILSQYQQLLFNAHWQAYCQESVNVQRQIGDPLHGLTLEELMGLGAYSRVEAQAILGPDKLREGMRLVRAAFDRIKEPGGIPSYMGIKQGRDEPFGASIGKAAAAIERAGVPEYMRGALLKQCALQNCNPATRSVLNTLNANWSIEEALERLSNIPVGSQAMLVQAIKELGQGLEKQAAATQSQVLAALAHLQAATINNGRIPASRLKCFHCGNLGHIQKECSVTSVWCNQCRSNTCADSACCRRSGNRKASAKSRRAMTQIAAARTSVQLPSSLPQQGASAWTWQPQ</sequence>
<dbReference type="EMBL" id="VZSS01000002">
    <property type="protein sequence ID" value="NWZ75085.1"/>
    <property type="molecule type" value="Genomic_DNA"/>
</dbReference>
<keyword evidence="2 4" id="KW-0863">Zinc-finger</keyword>
<dbReference type="InterPro" id="IPR036875">
    <property type="entry name" value="Znf_CCHC_sf"/>
</dbReference>
<feature type="non-terminal residue" evidence="7">
    <location>
        <position position="556"/>
    </location>
</feature>
<proteinExistence type="predicted"/>
<feature type="region of interest" description="Disordered" evidence="5">
    <location>
        <begin position="537"/>
        <end position="556"/>
    </location>
</feature>
<feature type="domain" description="CCHC-type" evidence="6">
    <location>
        <begin position="476"/>
        <end position="490"/>
    </location>
</feature>
<feature type="non-terminal residue" evidence="7">
    <location>
        <position position="1"/>
    </location>
</feature>